<organism evidence="5 6">
    <name type="scientific">Candidatus Thiodictyon syntrophicum</name>
    <dbReference type="NCBI Taxonomy" id="1166950"/>
    <lineage>
        <taxon>Bacteria</taxon>
        <taxon>Pseudomonadati</taxon>
        <taxon>Pseudomonadota</taxon>
        <taxon>Gammaproteobacteria</taxon>
        <taxon>Chromatiales</taxon>
        <taxon>Chromatiaceae</taxon>
        <taxon>Thiodictyon</taxon>
    </lineage>
</organism>
<dbReference type="OrthoDB" id="92254at2"/>
<keyword evidence="2" id="KW-0732">Signal</keyword>
<dbReference type="Proteomes" id="UP000232638">
    <property type="component" value="Chromosome"/>
</dbReference>
<feature type="domain" description="DUF4124" evidence="4">
    <location>
        <begin position="12"/>
        <end position="70"/>
    </location>
</feature>
<evidence type="ECO:0000313" key="5">
    <source>
        <dbReference type="EMBL" id="AUB80629.1"/>
    </source>
</evidence>
<feature type="domain" description="Transglycosylase SLT" evidence="3">
    <location>
        <begin position="113"/>
        <end position="212"/>
    </location>
</feature>
<evidence type="ECO:0000259" key="4">
    <source>
        <dbReference type="Pfam" id="PF13511"/>
    </source>
</evidence>
<dbReference type="InterPro" id="IPR008258">
    <property type="entry name" value="Transglycosylase_SLT_dom_1"/>
</dbReference>
<dbReference type="AlphaFoldDB" id="A0A2K8U5F4"/>
<dbReference type="InterPro" id="IPR025392">
    <property type="entry name" value="DUF4124"/>
</dbReference>
<dbReference type="InterPro" id="IPR023346">
    <property type="entry name" value="Lysozyme-like_dom_sf"/>
</dbReference>
<keyword evidence="6" id="KW-1185">Reference proteome</keyword>
<proteinExistence type="inferred from homology"/>
<dbReference type="PANTHER" id="PTHR37423:SF2">
    <property type="entry name" value="MEMBRANE-BOUND LYTIC MUREIN TRANSGLYCOSYLASE C"/>
    <property type="match status" value="1"/>
</dbReference>
<feature type="signal peptide" evidence="2">
    <location>
        <begin position="1"/>
        <end position="22"/>
    </location>
</feature>
<dbReference type="KEGG" id="tsy:THSYN_06455"/>
<protein>
    <submittedName>
        <fullName evidence="5">Lytic transglycosylase</fullName>
    </submittedName>
</protein>
<name>A0A2K8U5F4_9GAMM</name>
<reference evidence="5 6" key="1">
    <citation type="submission" date="2017-03" db="EMBL/GenBank/DDBJ databases">
        <title>Complete genome sequence of Candidatus 'Thiodictyon syntrophicum' sp. nov. strain Cad16T, a photolithoautotroph purple sulfur bacterium isolated from an alpine meromictic lake.</title>
        <authorList>
            <person name="Luedin S.M."/>
            <person name="Pothier J.F."/>
            <person name="Danza F."/>
            <person name="Storelli N."/>
            <person name="Wittwer M."/>
            <person name="Tonolla M."/>
        </authorList>
    </citation>
    <scope>NUCLEOTIDE SEQUENCE [LARGE SCALE GENOMIC DNA]</scope>
    <source>
        <strain evidence="5 6">Cad16T</strain>
    </source>
</reference>
<dbReference type="Gene3D" id="1.10.530.10">
    <property type="match status" value="1"/>
</dbReference>
<dbReference type="Pfam" id="PF01464">
    <property type="entry name" value="SLT"/>
    <property type="match status" value="1"/>
</dbReference>
<sequence length="237" mass="25699">MPRVLPMLVLAAAVLLAASARADVYKYVDAKGNTYFTDAPLTGPKYRLAWKRESERLVSENRQRLAKLGRNLGRVAGLTSGPVAAAAPAALAPTQGAARDQPVATRRARFERVINAYARVYGLSPELLHAVIRTESAYNHEAVSRAGAEGLMQLMPGTAARYGVKDSFNPVENVRGGAAYLRDLLDLFGQDLRLALAGYNAGENAVIRNGRQIPPYAETQNYVRQVLQHLWSARAGG</sequence>
<dbReference type="Pfam" id="PF13511">
    <property type="entry name" value="DUF4124"/>
    <property type="match status" value="1"/>
</dbReference>
<dbReference type="EMBL" id="CP020370">
    <property type="protein sequence ID" value="AUB80629.1"/>
    <property type="molecule type" value="Genomic_DNA"/>
</dbReference>
<feature type="chain" id="PRO_5014694342" evidence="2">
    <location>
        <begin position="23"/>
        <end position="237"/>
    </location>
</feature>
<dbReference type="PANTHER" id="PTHR37423">
    <property type="entry name" value="SOLUBLE LYTIC MUREIN TRANSGLYCOSYLASE-RELATED"/>
    <property type="match status" value="1"/>
</dbReference>
<dbReference type="CDD" id="cd00254">
    <property type="entry name" value="LT-like"/>
    <property type="match status" value="1"/>
</dbReference>
<gene>
    <name evidence="5" type="ORF">THSYN_06455</name>
</gene>
<evidence type="ECO:0000256" key="1">
    <source>
        <dbReference type="ARBA" id="ARBA00007734"/>
    </source>
</evidence>
<evidence type="ECO:0000259" key="3">
    <source>
        <dbReference type="Pfam" id="PF01464"/>
    </source>
</evidence>
<dbReference type="SUPFAM" id="SSF53955">
    <property type="entry name" value="Lysozyme-like"/>
    <property type="match status" value="1"/>
</dbReference>
<evidence type="ECO:0000313" key="6">
    <source>
        <dbReference type="Proteomes" id="UP000232638"/>
    </source>
</evidence>
<accession>A0A2K8U5F4</accession>
<comment type="similarity">
    <text evidence="1">Belongs to the transglycosylase Slt family.</text>
</comment>
<evidence type="ECO:0000256" key="2">
    <source>
        <dbReference type="SAM" id="SignalP"/>
    </source>
</evidence>
<dbReference type="RefSeq" id="WP_100918421.1">
    <property type="nucleotide sequence ID" value="NZ_CP020370.1"/>
</dbReference>